<keyword evidence="10" id="KW-1185">Reference proteome</keyword>
<evidence type="ECO:0000313" key="9">
    <source>
        <dbReference type="EMBL" id="KAG7638741.1"/>
    </source>
</evidence>
<dbReference type="AlphaFoldDB" id="A0A8T2G614"/>
<dbReference type="GO" id="GO:0045944">
    <property type="term" value="P:positive regulation of transcription by RNA polymerase II"/>
    <property type="evidence" value="ECO:0007669"/>
    <property type="project" value="TreeGrafter"/>
</dbReference>
<evidence type="ECO:0000256" key="2">
    <source>
        <dbReference type="ARBA" id="ARBA00022723"/>
    </source>
</evidence>
<dbReference type="GO" id="GO:0000977">
    <property type="term" value="F:RNA polymerase II transcription regulatory region sequence-specific DNA binding"/>
    <property type="evidence" value="ECO:0007669"/>
    <property type="project" value="TreeGrafter"/>
</dbReference>
<gene>
    <name evidence="9" type="ORF">ISN45_At02g031450</name>
</gene>
<organism evidence="9 10">
    <name type="scientific">Arabidopsis thaliana x Arabidopsis arenosa</name>
    <dbReference type="NCBI Taxonomy" id="1240361"/>
    <lineage>
        <taxon>Eukaryota</taxon>
        <taxon>Viridiplantae</taxon>
        <taxon>Streptophyta</taxon>
        <taxon>Embryophyta</taxon>
        <taxon>Tracheophyta</taxon>
        <taxon>Spermatophyta</taxon>
        <taxon>Magnoliopsida</taxon>
        <taxon>eudicotyledons</taxon>
        <taxon>Gunneridae</taxon>
        <taxon>Pentapetalae</taxon>
        <taxon>rosids</taxon>
        <taxon>malvids</taxon>
        <taxon>Brassicales</taxon>
        <taxon>Brassicaceae</taxon>
        <taxon>Camelineae</taxon>
        <taxon>Arabidopsis</taxon>
    </lineage>
</organism>
<proteinExistence type="predicted"/>
<dbReference type="PROSITE" id="PS01359">
    <property type="entry name" value="ZF_PHD_1"/>
    <property type="match status" value="1"/>
</dbReference>
<dbReference type="GO" id="GO:0042393">
    <property type="term" value="F:histone binding"/>
    <property type="evidence" value="ECO:0007669"/>
    <property type="project" value="TreeGrafter"/>
</dbReference>
<dbReference type="FunFam" id="3.30.40.10:FF:000494">
    <property type="entry name" value="Acyl-CoA N-acyltransferase with RING/FYVE/PHD-type zinc finger domain"/>
    <property type="match status" value="1"/>
</dbReference>
<evidence type="ECO:0000256" key="6">
    <source>
        <dbReference type="PROSITE-ProRule" id="PRU00146"/>
    </source>
</evidence>
<accession>A0A8T2G614</accession>
<comment type="subcellular location">
    <subcellularLocation>
        <location evidence="1">Nucleus</location>
    </subcellularLocation>
</comment>
<dbReference type="PANTHER" id="PTHR47025:SF28">
    <property type="entry name" value="ACYL-COA N-ACYLTRANSFERASE WITH RING_FYVE_PHD-TYPE ZINC FINGER DOMAIN-CONTAINING PROTEIN"/>
    <property type="match status" value="1"/>
</dbReference>
<evidence type="ECO:0000256" key="4">
    <source>
        <dbReference type="ARBA" id="ARBA00022833"/>
    </source>
</evidence>
<dbReference type="PROSITE" id="PS50016">
    <property type="entry name" value="ZF_PHD_2"/>
    <property type="match status" value="1"/>
</dbReference>
<dbReference type="GO" id="GO:0003682">
    <property type="term" value="F:chromatin binding"/>
    <property type="evidence" value="ECO:0007669"/>
    <property type="project" value="TreeGrafter"/>
</dbReference>
<dbReference type="InterPro" id="IPR019787">
    <property type="entry name" value="Znf_PHD-finger"/>
</dbReference>
<dbReference type="Pfam" id="PF23209">
    <property type="entry name" value="IDM1_C"/>
    <property type="match status" value="1"/>
</dbReference>
<name>A0A8T2G614_9BRAS</name>
<evidence type="ECO:0000256" key="1">
    <source>
        <dbReference type="ARBA" id="ARBA00004123"/>
    </source>
</evidence>
<dbReference type="Proteomes" id="UP000694240">
    <property type="component" value="Chromosome 2"/>
</dbReference>
<dbReference type="InterPro" id="IPR032308">
    <property type="entry name" value="TDBD"/>
</dbReference>
<dbReference type="InterPro" id="IPR019786">
    <property type="entry name" value="Zinc_finger_PHD-type_CS"/>
</dbReference>
<evidence type="ECO:0000259" key="8">
    <source>
        <dbReference type="PROSITE" id="PS50016"/>
    </source>
</evidence>
<keyword evidence="4" id="KW-0862">Zinc</keyword>
<dbReference type="InterPro" id="IPR059153">
    <property type="entry name" value="NSD_PHD-1st"/>
</dbReference>
<dbReference type="PANTHER" id="PTHR47025">
    <property type="entry name" value="AUTOIMMUNE REGULATOR"/>
    <property type="match status" value="1"/>
</dbReference>
<evidence type="ECO:0000256" key="7">
    <source>
        <dbReference type="SAM" id="MobiDB-lite"/>
    </source>
</evidence>
<dbReference type="Pfam" id="PF23011">
    <property type="entry name" value="PHD-1st_NSD"/>
    <property type="match status" value="1"/>
</dbReference>
<keyword evidence="5" id="KW-0539">Nucleus</keyword>
<keyword evidence="2" id="KW-0479">Metal-binding</keyword>
<sequence length="1007" mass="110932">MKEDLVPESNSSVWQSPVKRLAVDGECGEAGDRSRTSCKRIKTTQVNGFIVYTRTRKTKFTKLHEQEDENAGLSNHLEESKPTSGVTNGFGGDMCRSSSVGETNVSGSSCVKNTLVESSSGKVVVIERLVTGGLAESPAVETDSSSLVDVVIDDINFVELLHEAIPVEILSEGSLDFEVKRLGTKVRTMGKSYSVSEKKKHGSFKRTAQIYKSIVRMKKVNNLVPENVEVLAEPDFGREGLDEQSHSVSLADKSILIRSRPETVRDLFETGLLDGLSVVYMGTVKSQAFPLRGIIRDGGILCSCSSCDWANVISTSKFEIHACKQYRRASQYICFENGKSLLDVLNISRNTPLHALEATILDAVDYASKEKRFTCKRCKGPFPFSSLGHRGFLCKSCSEVETSQASLAATRTSTSAPACITSPVKSRLKITRKPSESTSISPVFMSSLGNSTRKITRKALRQALVGKAYLSASTNVSSQKKCRSKFKKMLTQHSVTPKALKSVSLSVSSKKRSYRLARKDQGLHKLVFDRGGLPEGTELGYYARGQKLLGGYKMGAGIYCYCCKCEVSPSLFEAHAGWASRRKPYFYIYTSNGVSLHEWATTFSHGRKYSANDNNDLCVICADGGNLLLCDSCPRAFHIECVSLPSIPRGNWHCKYCENKFTSEIAGEYNVNSSAVGQLEGVDPVDQLAGRCIRVVKNMEAETNGCVLCSGSDFCRSGFGPRTIIICDQCEKEYHIGCLSSQNIVDLKELPKGNWFCSMDCTRINSTLQKLLLGGAEKLSDSSLGIIQTKQERNDVYSISDLDIRWRLISGKVTSPESRMLLSQALAIFHDCFDPIVDPLSGSNLIPRMVYGKTMQGQDYGGICCAVLTVNATVVSAGLLRVFGREVAELPLVATRMCSREKGYFQLLFSCIEKLLSSLNVESIVVPAAEEAEPLWMNKFGFRKLAPEQLSKYIKICYQMVRFKGASMLQKPVDSHQIIDKTIETGASLEENFDLKQANELYVHPLC</sequence>
<dbReference type="GO" id="GO:0008270">
    <property type="term" value="F:zinc ion binding"/>
    <property type="evidence" value="ECO:0007669"/>
    <property type="project" value="UniProtKB-KW"/>
</dbReference>
<protein>
    <submittedName>
        <fullName evidence="9">Zinc finger FYVE/PHD-type</fullName>
    </submittedName>
</protein>
<evidence type="ECO:0000313" key="10">
    <source>
        <dbReference type="Proteomes" id="UP000694240"/>
    </source>
</evidence>
<evidence type="ECO:0000256" key="5">
    <source>
        <dbReference type="ARBA" id="ARBA00023242"/>
    </source>
</evidence>
<keyword evidence="3 6" id="KW-0863">Zinc-finger</keyword>
<dbReference type="GO" id="GO:0005634">
    <property type="term" value="C:nucleus"/>
    <property type="evidence" value="ECO:0007669"/>
    <property type="project" value="UniProtKB-SubCell"/>
</dbReference>
<dbReference type="InterPro" id="IPR001965">
    <property type="entry name" value="Znf_PHD"/>
</dbReference>
<dbReference type="EMBL" id="JAEFBK010000002">
    <property type="protein sequence ID" value="KAG7638741.1"/>
    <property type="molecule type" value="Genomic_DNA"/>
</dbReference>
<dbReference type="InterPro" id="IPR056511">
    <property type="entry name" value="IDM1_C"/>
</dbReference>
<dbReference type="CDD" id="cd15539">
    <property type="entry name" value="PHD1_AIRE"/>
    <property type="match status" value="1"/>
</dbReference>
<dbReference type="SMART" id="SM00249">
    <property type="entry name" value="PHD"/>
    <property type="match status" value="2"/>
</dbReference>
<reference evidence="9 10" key="1">
    <citation type="submission" date="2020-12" db="EMBL/GenBank/DDBJ databases">
        <title>Concerted genomic and epigenomic changes stabilize Arabidopsis allopolyploids.</title>
        <authorList>
            <person name="Chen Z."/>
        </authorList>
    </citation>
    <scope>NUCLEOTIDE SEQUENCE [LARGE SCALE GENOMIC DNA]</scope>
    <source>
        <strain evidence="9">Allo738</strain>
        <tissue evidence="9">Leaf</tissue>
    </source>
</reference>
<evidence type="ECO:0000256" key="3">
    <source>
        <dbReference type="ARBA" id="ARBA00022771"/>
    </source>
</evidence>
<feature type="domain" description="PHD-type" evidence="8">
    <location>
        <begin position="615"/>
        <end position="660"/>
    </location>
</feature>
<dbReference type="FunFam" id="3.30.40.10:FF:000506">
    <property type="entry name" value="Acyl-CoA N-acyltransferase with RING/FYVE/PHD-type zinc finger domain"/>
    <property type="match status" value="1"/>
</dbReference>
<feature type="region of interest" description="Disordered" evidence="7">
    <location>
        <begin position="64"/>
        <end position="92"/>
    </location>
</feature>
<dbReference type="Pfam" id="PF16135">
    <property type="entry name" value="TDBD"/>
    <property type="match status" value="2"/>
</dbReference>
<comment type="caution">
    <text evidence="9">The sequence shown here is derived from an EMBL/GenBank/DDBJ whole genome shotgun (WGS) entry which is preliminary data.</text>
</comment>